<proteinExistence type="predicted"/>
<organism evidence="1 2">
    <name type="scientific">Actinidia rufa</name>
    <dbReference type="NCBI Taxonomy" id="165716"/>
    <lineage>
        <taxon>Eukaryota</taxon>
        <taxon>Viridiplantae</taxon>
        <taxon>Streptophyta</taxon>
        <taxon>Embryophyta</taxon>
        <taxon>Tracheophyta</taxon>
        <taxon>Spermatophyta</taxon>
        <taxon>Magnoliopsida</taxon>
        <taxon>eudicotyledons</taxon>
        <taxon>Gunneridae</taxon>
        <taxon>Pentapetalae</taxon>
        <taxon>asterids</taxon>
        <taxon>Ericales</taxon>
        <taxon>Actinidiaceae</taxon>
        <taxon>Actinidia</taxon>
    </lineage>
</organism>
<keyword evidence="2" id="KW-1185">Reference proteome</keyword>
<dbReference type="AlphaFoldDB" id="A0A7J0DBI7"/>
<reference evidence="2" key="1">
    <citation type="submission" date="2019-07" db="EMBL/GenBank/DDBJ databases">
        <title>De Novo Assembly of kiwifruit Actinidia rufa.</title>
        <authorList>
            <person name="Sugita-Konishi S."/>
            <person name="Sato K."/>
            <person name="Mori E."/>
            <person name="Abe Y."/>
            <person name="Kisaki G."/>
            <person name="Hamano K."/>
            <person name="Suezawa K."/>
            <person name="Otani M."/>
            <person name="Fukuda T."/>
            <person name="Manabe T."/>
            <person name="Gomi K."/>
            <person name="Tabuchi M."/>
            <person name="Akimitsu K."/>
            <person name="Kataoka I."/>
        </authorList>
    </citation>
    <scope>NUCLEOTIDE SEQUENCE [LARGE SCALE GENOMIC DNA]</scope>
    <source>
        <strain evidence="2">cv. Fuchu</strain>
    </source>
</reference>
<protein>
    <submittedName>
        <fullName evidence="1">Uncharacterized protein</fullName>
    </submittedName>
</protein>
<dbReference type="Proteomes" id="UP000585474">
    <property type="component" value="Unassembled WGS sequence"/>
</dbReference>
<comment type="caution">
    <text evidence="1">The sequence shown here is derived from an EMBL/GenBank/DDBJ whole genome shotgun (WGS) entry which is preliminary data.</text>
</comment>
<accession>A0A7J0DBI7</accession>
<name>A0A7J0DBI7_9ERIC</name>
<evidence type="ECO:0000313" key="1">
    <source>
        <dbReference type="EMBL" id="GFS31714.1"/>
    </source>
</evidence>
<sequence>MCPTSALTTLRIVVIRSVRTTRSVSFFLNRPSRSGAWLVFSIGYALLSKELLALGLGIWEEQPTVRTAPKLEKEPCEEITAKSRVTKHGRRSYGYRRRIKRMPYGGGIANVGVRDEMESHIDLIHGGSGEIAHLAYRRGGGVRRSDHLGSLGKLSTDHRRCWRHDPFEPAAHLSPISKWRIFPYQ</sequence>
<dbReference type="EMBL" id="BJWL01000150">
    <property type="protein sequence ID" value="GFS31714.1"/>
    <property type="molecule type" value="Genomic_DNA"/>
</dbReference>
<gene>
    <name evidence="1" type="ORF">Acr_00g0018800</name>
</gene>
<evidence type="ECO:0000313" key="2">
    <source>
        <dbReference type="Proteomes" id="UP000585474"/>
    </source>
</evidence>